<dbReference type="OrthoDB" id="4828144at2"/>
<reference evidence="2 3" key="1">
    <citation type="submission" date="2019-07" db="EMBL/GenBank/DDBJ databases">
        <title>Microlunatus dokdonensis sp. nov. isolated from the rhizospheric soil of the wild plant Elymus tsukushiensis.</title>
        <authorList>
            <person name="Ghim S.-Y."/>
            <person name="Hwang Y.-J."/>
            <person name="Son J.-S."/>
            <person name="Shin J.-H."/>
        </authorList>
    </citation>
    <scope>NUCLEOTIDE SEQUENCE [LARGE SCALE GENOMIC DNA]</scope>
    <source>
        <strain evidence="2 3">KUDC0627</strain>
    </source>
</reference>
<proteinExistence type="predicted"/>
<organism evidence="2 3">
    <name type="scientific">Microlunatus elymi</name>
    <dbReference type="NCBI Taxonomy" id="2596828"/>
    <lineage>
        <taxon>Bacteria</taxon>
        <taxon>Bacillati</taxon>
        <taxon>Actinomycetota</taxon>
        <taxon>Actinomycetes</taxon>
        <taxon>Propionibacteriales</taxon>
        <taxon>Propionibacteriaceae</taxon>
        <taxon>Microlunatus</taxon>
    </lineage>
</organism>
<protein>
    <submittedName>
        <fullName evidence="2">DUF1918 domain-containing protein</fullName>
    </submittedName>
</protein>
<gene>
    <name evidence="2" type="ORF">FOE78_13070</name>
</gene>
<dbReference type="KEGG" id="mik:FOE78_13070"/>
<evidence type="ECO:0000313" key="2">
    <source>
        <dbReference type="EMBL" id="QDP96716.1"/>
    </source>
</evidence>
<feature type="domain" description="DUF1918" evidence="1">
    <location>
        <begin position="4"/>
        <end position="45"/>
    </location>
</feature>
<evidence type="ECO:0000259" key="1">
    <source>
        <dbReference type="Pfam" id="PF08940"/>
    </source>
</evidence>
<dbReference type="RefSeq" id="WP_143986678.1">
    <property type="nucleotide sequence ID" value="NZ_CP041692.1"/>
</dbReference>
<name>A0A516PZV5_9ACTN</name>
<dbReference type="Pfam" id="PF08940">
    <property type="entry name" value="DUF1918"/>
    <property type="match status" value="1"/>
</dbReference>
<dbReference type="EMBL" id="CP041692">
    <property type="protein sequence ID" value="QDP96716.1"/>
    <property type="molecule type" value="Genomic_DNA"/>
</dbReference>
<sequence length="63" mass="6914">MIINIGDRIEVESETVGRSTRCGEVVGKDGDRLHVRWDDGHESTMIGYAGNIRILSSNGPSQK</sequence>
<accession>A0A516PZV5</accession>
<dbReference type="Gene3D" id="2.30.30.440">
    <property type="entry name" value="Domain of unknown function DUF1918"/>
    <property type="match status" value="1"/>
</dbReference>
<dbReference type="AlphaFoldDB" id="A0A516PZV5"/>
<evidence type="ECO:0000313" key="3">
    <source>
        <dbReference type="Proteomes" id="UP000319263"/>
    </source>
</evidence>
<dbReference type="Proteomes" id="UP000319263">
    <property type="component" value="Chromosome"/>
</dbReference>
<dbReference type="SUPFAM" id="SSF50118">
    <property type="entry name" value="Cell growth inhibitor/plasmid maintenance toxic component"/>
    <property type="match status" value="1"/>
</dbReference>
<dbReference type="InterPro" id="IPR015035">
    <property type="entry name" value="DUF1918"/>
</dbReference>
<keyword evidence="3" id="KW-1185">Reference proteome</keyword>